<dbReference type="Pfam" id="PF00957">
    <property type="entry name" value="Synaptobrevin"/>
    <property type="match status" value="1"/>
</dbReference>
<sequence>MRNQKTYLKIFIVLNGLFSVSIPDNQHFIMAEIQEGDHLDQDLDLEMIKLSKSLSDNATAFSNRSKQLRRQMWWRGCKIKAIMALVVVILLLVIIILTVVKYRT</sequence>
<dbReference type="GO" id="GO:0035493">
    <property type="term" value="P:SNARE complex assembly"/>
    <property type="evidence" value="ECO:0007669"/>
    <property type="project" value="TreeGrafter"/>
</dbReference>
<reference evidence="3 4" key="1">
    <citation type="journal article" date="2020" name="Nature">
        <title>Six reference-quality genomes reveal evolution of bat adaptations.</title>
        <authorList>
            <person name="Jebb D."/>
            <person name="Huang Z."/>
            <person name="Pippel M."/>
            <person name="Hughes G.M."/>
            <person name="Lavrichenko K."/>
            <person name="Devanna P."/>
            <person name="Winkler S."/>
            <person name="Jermiin L.S."/>
            <person name="Skirmuntt E.C."/>
            <person name="Katzourakis A."/>
            <person name="Burkitt-Gray L."/>
            <person name="Ray D.A."/>
            <person name="Sullivan K.A.M."/>
            <person name="Roscito J.G."/>
            <person name="Kirilenko B.M."/>
            <person name="Davalos L.M."/>
            <person name="Corthals A.P."/>
            <person name="Power M.L."/>
            <person name="Jones G."/>
            <person name="Ransome R.D."/>
            <person name="Dechmann D.K.N."/>
            <person name="Locatelli A.G."/>
            <person name="Puechmaille S.J."/>
            <person name="Fedrigo O."/>
            <person name="Jarvis E.D."/>
            <person name="Hiller M."/>
            <person name="Vernes S.C."/>
            <person name="Myers E.W."/>
            <person name="Teeling E.C."/>
        </authorList>
    </citation>
    <scope>NUCLEOTIDE SEQUENCE [LARGE SCALE GENOMIC DNA]</scope>
    <source>
        <strain evidence="3">MMyoMyo1</strain>
        <tissue evidence="3">Flight muscle</tissue>
    </source>
</reference>
<dbReference type="PANTHER" id="PTHR46897:SF1">
    <property type="entry name" value="VESICLE-ASSOCIATED MEMBRANE PROTEIN 4"/>
    <property type="match status" value="1"/>
</dbReference>
<dbReference type="GO" id="GO:0005802">
    <property type="term" value="C:trans-Golgi network"/>
    <property type="evidence" value="ECO:0007669"/>
    <property type="project" value="TreeGrafter"/>
</dbReference>
<feature type="domain" description="V-SNARE coiled-coil homology" evidence="2">
    <location>
        <begin position="49"/>
        <end position="95"/>
    </location>
</feature>
<gene>
    <name evidence="3" type="ORF">mMyoMyo1_020314</name>
</gene>
<dbReference type="GO" id="GO:0031201">
    <property type="term" value="C:SNARE complex"/>
    <property type="evidence" value="ECO:0007669"/>
    <property type="project" value="TreeGrafter"/>
</dbReference>
<name>A0A7J7SV86_MYOMY</name>
<accession>A0A7J7SV86</accession>
<keyword evidence="1" id="KW-0812">Transmembrane</keyword>
<dbReference type="PANTHER" id="PTHR46897">
    <property type="entry name" value="VESICLE-ASSOCIATED MEMBRANE PROTEIN 4"/>
    <property type="match status" value="1"/>
</dbReference>
<dbReference type="GO" id="GO:0090161">
    <property type="term" value="P:Golgi ribbon formation"/>
    <property type="evidence" value="ECO:0007669"/>
    <property type="project" value="InterPro"/>
</dbReference>
<keyword evidence="1" id="KW-0472">Membrane</keyword>
<dbReference type="EMBL" id="JABWUV010000018">
    <property type="protein sequence ID" value="KAF6291987.1"/>
    <property type="molecule type" value="Genomic_DNA"/>
</dbReference>
<dbReference type="Gene3D" id="1.20.5.110">
    <property type="match status" value="1"/>
</dbReference>
<keyword evidence="1" id="KW-1133">Transmembrane helix</keyword>
<organism evidence="3 4">
    <name type="scientific">Myotis myotis</name>
    <name type="common">Greater mouse-eared bat</name>
    <name type="synonym">Vespertilio myotis</name>
    <dbReference type="NCBI Taxonomy" id="51298"/>
    <lineage>
        <taxon>Eukaryota</taxon>
        <taxon>Metazoa</taxon>
        <taxon>Chordata</taxon>
        <taxon>Craniata</taxon>
        <taxon>Vertebrata</taxon>
        <taxon>Euteleostomi</taxon>
        <taxon>Mammalia</taxon>
        <taxon>Eutheria</taxon>
        <taxon>Laurasiatheria</taxon>
        <taxon>Chiroptera</taxon>
        <taxon>Yangochiroptera</taxon>
        <taxon>Vespertilionidae</taxon>
        <taxon>Myotis</taxon>
    </lineage>
</organism>
<dbReference type="Proteomes" id="UP000527355">
    <property type="component" value="Unassembled WGS sequence"/>
</dbReference>
<evidence type="ECO:0000256" key="1">
    <source>
        <dbReference type="SAM" id="Phobius"/>
    </source>
</evidence>
<keyword evidence="4" id="KW-1185">Reference proteome</keyword>
<dbReference type="AlphaFoldDB" id="A0A7J7SV86"/>
<comment type="caution">
    <text evidence="3">The sequence shown here is derived from an EMBL/GenBank/DDBJ whole genome shotgun (WGS) entry which is preliminary data.</text>
</comment>
<feature type="transmembrane region" description="Helical" evidence="1">
    <location>
        <begin position="79"/>
        <end position="100"/>
    </location>
</feature>
<proteinExistence type="predicted"/>
<dbReference type="SUPFAM" id="SSF58038">
    <property type="entry name" value="SNARE fusion complex"/>
    <property type="match status" value="1"/>
</dbReference>
<evidence type="ECO:0000259" key="2">
    <source>
        <dbReference type="Pfam" id="PF00957"/>
    </source>
</evidence>
<dbReference type="InterPro" id="IPR042887">
    <property type="entry name" value="VAMP4"/>
</dbReference>
<dbReference type="InterPro" id="IPR042855">
    <property type="entry name" value="V_SNARE_CC"/>
</dbReference>
<evidence type="ECO:0000313" key="4">
    <source>
        <dbReference type="Proteomes" id="UP000527355"/>
    </source>
</evidence>
<evidence type="ECO:0000313" key="3">
    <source>
        <dbReference type="EMBL" id="KAF6291987.1"/>
    </source>
</evidence>
<protein>
    <submittedName>
        <fullName evidence="3">Vesicle associated membrane protein 4</fullName>
    </submittedName>
</protein>